<proteinExistence type="predicted"/>
<sequence>MVTNAMLIYTYVEGSNTYLRECVEVGDYKWRKSGVMADGGDGGVWEWGITNGERVGSAPIVSVYDSPGLPLQVLSFLMAETFPSIENITNIVEATTGIVQTYIQGRETFGVSRVNVEEIRNDLKEAVGVLGSIKTDFENVAEKNKTRVRSRTYVDWLQRVKEIEDKVRDLIARYGNQSNERGWFRFYSPGRDFGEDMKKMHEKVTNLRQESNEIRDKMLVDRAPETIIKRKGPDIRKYGTLRKPLKKILDWLKIHKVKGIGIHGTVGVGKTTILLNLNNHDEVAKMFDIVIWLKVSKEGSKENLRREDLQQDIVQRLKLTTVGTSNADEVAQRIAMELKGKKYLLLLDDVKSYPNLDEIGIPLSSNGSKIVLTTRLRDVCKDKMVDKAIKVAYLSPDEAWTMFQDVLGSKKLIEDAKIGHVALQVCTECGGIPLLIEKVANIFKMKNTESLWSVGLNSWRMWPSEDCKGIEEMYELLRFCYNDLGDDRLKICFLYGALYPEDSDIYVDSLLDCWAAEGLLGGGDGNDARKVRDATGDSILIDLKNVSLLEEGKSSYHVTMHKFIRQVALYISEDNPSCNHLVKTNKRLRESPDEKTWRKKRRISLGDNELDQLPQSPNCSILTTLFLQKNLGLKTIPSEFFRRMGKLRVLDLSHTGITSLPLSLSCLTILKVLDLNNCEQLVELPSQIMGLVQLESLDIHGSGITYIPAHIEKLIFLKRLWVSFGNGNDTLDVGFNYDMISKLSSLEELVIDVKSPQELTNEALDNIMKEVGALQKFKRLRVCLPKMRVDVIEVAPMTVRICVPEAGILLSYIRRSWCEVVRRIGPFRFFIGCQNSEYHQNPDFVIYEKYLKYCNGAAIDTLIREVLAEAEGFDLFNHKDIKQLSDFGTANMNKIRGCLVESCDAIETIMDSVGSELLPNLEQLFMKNLPMLTSIWKEGPLQPRSLTKLTTLVLSGCQILVKVFPHGAVQQLHEIRYLRIENCHEIEDLIPEVDAVGNLPVLPKLEELILLGMAKLSSICAVESLEWPSLERLEIFECPCLCRLPFNKGNVMNLEHIETEQEWWEEKLEWENQEDKEELQKLCFFRSRNDASL</sequence>
<protein>
    <submittedName>
        <fullName evidence="1">Uncharacterized protein</fullName>
    </submittedName>
</protein>
<dbReference type="Proteomes" id="UP000828048">
    <property type="component" value="Chromosome 2"/>
</dbReference>
<evidence type="ECO:0000313" key="1">
    <source>
        <dbReference type="EMBL" id="KAH7834044.1"/>
    </source>
</evidence>
<gene>
    <name evidence="1" type="ORF">Vadar_012171</name>
</gene>
<reference evidence="1 2" key="1">
    <citation type="journal article" date="2021" name="Hortic Res">
        <title>High-quality reference genome and annotation aids understanding of berry development for evergreen blueberry (Vaccinium darrowii).</title>
        <authorList>
            <person name="Yu J."/>
            <person name="Hulse-Kemp A.M."/>
            <person name="Babiker E."/>
            <person name="Staton M."/>
        </authorList>
    </citation>
    <scope>NUCLEOTIDE SEQUENCE [LARGE SCALE GENOMIC DNA]</scope>
    <source>
        <strain evidence="2">cv. NJ 8807/NJ 8810</strain>
        <tissue evidence="1">Young leaf</tissue>
    </source>
</reference>
<evidence type="ECO:0000313" key="2">
    <source>
        <dbReference type="Proteomes" id="UP000828048"/>
    </source>
</evidence>
<name>A0ACB7X0D8_9ERIC</name>
<accession>A0ACB7X0D8</accession>
<dbReference type="EMBL" id="CM037152">
    <property type="protein sequence ID" value="KAH7834044.1"/>
    <property type="molecule type" value="Genomic_DNA"/>
</dbReference>
<keyword evidence="2" id="KW-1185">Reference proteome</keyword>
<organism evidence="1 2">
    <name type="scientific">Vaccinium darrowii</name>
    <dbReference type="NCBI Taxonomy" id="229202"/>
    <lineage>
        <taxon>Eukaryota</taxon>
        <taxon>Viridiplantae</taxon>
        <taxon>Streptophyta</taxon>
        <taxon>Embryophyta</taxon>
        <taxon>Tracheophyta</taxon>
        <taxon>Spermatophyta</taxon>
        <taxon>Magnoliopsida</taxon>
        <taxon>eudicotyledons</taxon>
        <taxon>Gunneridae</taxon>
        <taxon>Pentapetalae</taxon>
        <taxon>asterids</taxon>
        <taxon>Ericales</taxon>
        <taxon>Ericaceae</taxon>
        <taxon>Vaccinioideae</taxon>
        <taxon>Vaccinieae</taxon>
        <taxon>Vaccinium</taxon>
    </lineage>
</organism>
<comment type="caution">
    <text evidence="1">The sequence shown here is derived from an EMBL/GenBank/DDBJ whole genome shotgun (WGS) entry which is preliminary data.</text>
</comment>